<evidence type="ECO:0000313" key="2">
    <source>
        <dbReference type="Proteomes" id="UP001266305"/>
    </source>
</evidence>
<evidence type="ECO:0000313" key="1">
    <source>
        <dbReference type="EMBL" id="KAK2117289.1"/>
    </source>
</evidence>
<accession>A0ABQ9W6L1</accession>
<dbReference type="Proteomes" id="UP001266305">
    <property type="component" value="Unassembled WGS sequence"/>
</dbReference>
<protein>
    <submittedName>
        <fullName evidence="1">Uncharacterized protein</fullName>
    </submittedName>
</protein>
<sequence>MNGDSKSDVYTQEKQDFVQNFSQIIRALTEDEVGHLDTGDAIVQLQEVLEYNTTGGKYHWALTVLVTSQELIVSSGP</sequence>
<keyword evidence="2" id="KW-1185">Reference proteome</keyword>
<name>A0ABQ9W6L1_SAGOE</name>
<gene>
    <name evidence="1" type="ORF">P7K49_004175</name>
</gene>
<comment type="caution">
    <text evidence="1">The sequence shown here is derived from an EMBL/GenBank/DDBJ whole genome shotgun (WGS) entry which is preliminary data.</text>
</comment>
<proteinExistence type="predicted"/>
<organism evidence="1 2">
    <name type="scientific">Saguinus oedipus</name>
    <name type="common">Cotton-top tamarin</name>
    <name type="synonym">Oedipomidas oedipus</name>
    <dbReference type="NCBI Taxonomy" id="9490"/>
    <lineage>
        <taxon>Eukaryota</taxon>
        <taxon>Metazoa</taxon>
        <taxon>Chordata</taxon>
        <taxon>Craniata</taxon>
        <taxon>Vertebrata</taxon>
        <taxon>Euteleostomi</taxon>
        <taxon>Mammalia</taxon>
        <taxon>Eutheria</taxon>
        <taxon>Euarchontoglires</taxon>
        <taxon>Primates</taxon>
        <taxon>Haplorrhini</taxon>
        <taxon>Platyrrhini</taxon>
        <taxon>Cebidae</taxon>
        <taxon>Callitrichinae</taxon>
        <taxon>Saguinus</taxon>
    </lineage>
</organism>
<reference evidence="1 2" key="1">
    <citation type="submission" date="2023-05" db="EMBL/GenBank/DDBJ databases">
        <title>B98-5 Cell Line De Novo Hybrid Assembly: An Optical Mapping Approach.</title>
        <authorList>
            <person name="Kananen K."/>
            <person name="Auerbach J.A."/>
            <person name="Kautto E."/>
            <person name="Blachly J.S."/>
        </authorList>
    </citation>
    <scope>NUCLEOTIDE SEQUENCE [LARGE SCALE GENOMIC DNA]</scope>
    <source>
        <strain evidence="1">B95-8</strain>
        <tissue evidence="1">Cell line</tissue>
    </source>
</reference>
<dbReference type="EMBL" id="JASSZA010000002">
    <property type="protein sequence ID" value="KAK2117289.1"/>
    <property type="molecule type" value="Genomic_DNA"/>
</dbReference>